<dbReference type="AlphaFoldDB" id="A0A0D2P6Z5"/>
<evidence type="ECO:0000313" key="2">
    <source>
        <dbReference type="EMBL" id="KJA26679.1"/>
    </source>
</evidence>
<protein>
    <recommendedName>
        <fullName evidence="1">NADH:flavin oxidoreductase/NADH oxidase N-terminal domain-containing protein</fullName>
    </recommendedName>
</protein>
<dbReference type="GO" id="GO:0010181">
    <property type="term" value="F:FMN binding"/>
    <property type="evidence" value="ECO:0007669"/>
    <property type="project" value="InterPro"/>
</dbReference>
<dbReference type="OMA" id="WHVGRFS"/>
<evidence type="ECO:0000313" key="3">
    <source>
        <dbReference type="Proteomes" id="UP000054270"/>
    </source>
</evidence>
<accession>A0A0D2P6Z5</accession>
<dbReference type="STRING" id="945553.A0A0D2P6Z5"/>
<dbReference type="InterPro" id="IPR013785">
    <property type="entry name" value="Aldolase_TIM"/>
</dbReference>
<evidence type="ECO:0000259" key="1">
    <source>
        <dbReference type="Pfam" id="PF00724"/>
    </source>
</evidence>
<dbReference type="EMBL" id="KN817527">
    <property type="protein sequence ID" value="KJA26679.1"/>
    <property type="molecule type" value="Genomic_DNA"/>
</dbReference>
<dbReference type="CDD" id="cd02933">
    <property type="entry name" value="OYE_like_FMN"/>
    <property type="match status" value="1"/>
</dbReference>
<dbReference type="GO" id="GO:0003959">
    <property type="term" value="F:NADPH dehydrogenase activity"/>
    <property type="evidence" value="ECO:0007669"/>
    <property type="project" value="TreeGrafter"/>
</dbReference>
<dbReference type="InterPro" id="IPR045247">
    <property type="entry name" value="Oye-like"/>
</dbReference>
<organism evidence="2 3">
    <name type="scientific">Hypholoma sublateritium (strain FD-334 SS-4)</name>
    <dbReference type="NCBI Taxonomy" id="945553"/>
    <lineage>
        <taxon>Eukaryota</taxon>
        <taxon>Fungi</taxon>
        <taxon>Dikarya</taxon>
        <taxon>Basidiomycota</taxon>
        <taxon>Agaricomycotina</taxon>
        <taxon>Agaricomycetes</taxon>
        <taxon>Agaricomycetidae</taxon>
        <taxon>Agaricales</taxon>
        <taxon>Agaricineae</taxon>
        <taxon>Strophariaceae</taxon>
        <taxon>Hypholoma</taxon>
    </lineage>
</organism>
<dbReference type="FunFam" id="3.20.20.70:FF:000138">
    <property type="entry name" value="NADPH dehydrogenase 1"/>
    <property type="match status" value="1"/>
</dbReference>
<dbReference type="SUPFAM" id="SSF51395">
    <property type="entry name" value="FMN-linked oxidoreductases"/>
    <property type="match status" value="1"/>
</dbReference>
<dbReference type="Pfam" id="PF00724">
    <property type="entry name" value="Oxidored_FMN"/>
    <property type="match status" value="1"/>
</dbReference>
<dbReference type="InterPro" id="IPR001155">
    <property type="entry name" value="OxRdtase_FMN_N"/>
</dbReference>
<name>A0A0D2P6Z5_HYPSF</name>
<dbReference type="PANTHER" id="PTHR22893">
    <property type="entry name" value="NADH OXIDOREDUCTASE-RELATED"/>
    <property type="match status" value="1"/>
</dbReference>
<dbReference type="Gene3D" id="3.20.20.70">
    <property type="entry name" value="Aldolase class I"/>
    <property type="match status" value="1"/>
</dbReference>
<reference evidence="3" key="1">
    <citation type="submission" date="2014-04" db="EMBL/GenBank/DDBJ databases">
        <title>Evolutionary Origins and Diversification of the Mycorrhizal Mutualists.</title>
        <authorList>
            <consortium name="DOE Joint Genome Institute"/>
            <consortium name="Mycorrhizal Genomics Consortium"/>
            <person name="Kohler A."/>
            <person name="Kuo A."/>
            <person name="Nagy L.G."/>
            <person name="Floudas D."/>
            <person name="Copeland A."/>
            <person name="Barry K.W."/>
            <person name="Cichocki N."/>
            <person name="Veneault-Fourrey C."/>
            <person name="LaButti K."/>
            <person name="Lindquist E.A."/>
            <person name="Lipzen A."/>
            <person name="Lundell T."/>
            <person name="Morin E."/>
            <person name="Murat C."/>
            <person name="Riley R."/>
            <person name="Ohm R."/>
            <person name="Sun H."/>
            <person name="Tunlid A."/>
            <person name="Henrissat B."/>
            <person name="Grigoriev I.V."/>
            <person name="Hibbett D.S."/>
            <person name="Martin F."/>
        </authorList>
    </citation>
    <scope>NUCLEOTIDE SEQUENCE [LARGE SCALE GENOMIC DNA]</scope>
    <source>
        <strain evidence="3">FD-334 SS-4</strain>
    </source>
</reference>
<gene>
    <name evidence="2" type="ORF">HYPSUDRAFT_198932</name>
</gene>
<dbReference type="PANTHER" id="PTHR22893:SF91">
    <property type="entry name" value="NADPH DEHYDROGENASE 2-RELATED"/>
    <property type="match status" value="1"/>
</dbReference>
<feature type="domain" description="NADH:flavin oxidoreductase/NADH oxidase N-terminal" evidence="1">
    <location>
        <begin position="37"/>
        <end position="361"/>
    </location>
</feature>
<keyword evidence="3" id="KW-1185">Reference proteome</keyword>
<dbReference type="Proteomes" id="UP000054270">
    <property type="component" value="Unassembled WGS sequence"/>
</dbReference>
<proteinExistence type="predicted"/>
<dbReference type="OrthoDB" id="276546at2759"/>
<sequence>MAYFISKKTIYLILGLATAISLLLKPSSDTTQSPQALFTPIKVGVQTLQHRVVLAPLTRYRSTQKEHVPITPLMTTYYSQRARHPGSLLVTEATFIAPHAGGYDHVPGIWSAPQIAAWKEITDAVHAEGSFIFLQLWALGRTAKPAVLSEDGFEHVAPSPIAISDKYETPRALTVGEIQQYVLDYAQAARNAVHEAGFDGVEVHCANGYLPDQFLQDVSNTRTDAYGGSVQKRSKFALEVVDAVVKAVGAERTGVRVSPWSTFQSMRMADPKPQFSYFANKLLLAHPDLAYLHAIESEEPSAEESNDFLRDIWAPKPFVTAGNYMRETAIERADASGDLVAFGRFYISNPDLVTRLENDVPLTPYNYSTFYTPETPEGYIDYPFYDARST</sequence>